<feature type="transmembrane region" description="Helical" evidence="1">
    <location>
        <begin position="118"/>
        <end position="143"/>
    </location>
</feature>
<dbReference type="AlphaFoldDB" id="A0A4U2YJ29"/>
<evidence type="ECO:0000313" key="2">
    <source>
        <dbReference type="EMBL" id="TKI60352.1"/>
    </source>
</evidence>
<protein>
    <submittedName>
        <fullName evidence="2">Uncharacterized protein</fullName>
    </submittedName>
</protein>
<name>A0A4U2YJ29_9ACTN</name>
<dbReference type="OrthoDB" id="9962847at2"/>
<keyword evidence="1" id="KW-0472">Membrane</keyword>
<accession>A0A4U2YJ29</accession>
<reference evidence="2 3" key="1">
    <citation type="submission" date="2019-04" db="EMBL/GenBank/DDBJ databases">
        <authorList>
            <person name="Dong K."/>
        </authorList>
    </citation>
    <scope>NUCLEOTIDE SEQUENCE [LARGE SCALE GENOMIC DNA]</scope>
    <source>
        <strain evidence="3">dk3543</strain>
    </source>
</reference>
<keyword evidence="1" id="KW-1133">Transmembrane helix</keyword>
<dbReference type="RefSeq" id="WP_137067385.1">
    <property type="nucleotide sequence ID" value="NZ_CP040748.1"/>
</dbReference>
<sequence>MLRTSTALVAALITLLGWLGVAVARYLSPMVTVAPEHEIEPGGAFGIFFLLIAPYLMASLWVVPTGIAALVRPAAGWALALTMVNAVALCLFAVWMLVGGFEPYYRVFPWLKPYAALAAPAAVLGFGLAAGVATTPVTTPVTAPSPSDR</sequence>
<keyword evidence="1" id="KW-0812">Transmembrane</keyword>
<dbReference type="Proteomes" id="UP000307808">
    <property type="component" value="Unassembled WGS sequence"/>
</dbReference>
<proteinExistence type="predicted"/>
<feature type="transmembrane region" description="Helical" evidence="1">
    <location>
        <begin position="43"/>
        <end position="63"/>
    </location>
</feature>
<feature type="transmembrane region" description="Helical" evidence="1">
    <location>
        <begin position="75"/>
        <end position="98"/>
    </location>
</feature>
<dbReference type="EMBL" id="SZPY01000005">
    <property type="protein sequence ID" value="TKI60352.1"/>
    <property type="molecule type" value="Genomic_DNA"/>
</dbReference>
<comment type="caution">
    <text evidence="2">The sequence shown here is derived from an EMBL/GenBank/DDBJ whole genome shotgun (WGS) entry which is preliminary data.</text>
</comment>
<organism evidence="2 3">
    <name type="scientific">Nocardioides jishulii</name>
    <dbReference type="NCBI Taxonomy" id="2575440"/>
    <lineage>
        <taxon>Bacteria</taxon>
        <taxon>Bacillati</taxon>
        <taxon>Actinomycetota</taxon>
        <taxon>Actinomycetes</taxon>
        <taxon>Propionibacteriales</taxon>
        <taxon>Nocardioidaceae</taxon>
        <taxon>Nocardioides</taxon>
    </lineage>
</organism>
<evidence type="ECO:0000313" key="3">
    <source>
        <dbReference type="Proteomes" id="UP000307808"/>
    </source>
</evidence>
<gene>
    <name evidence="2" type="ORF">FC770_16250</name>
</gene>
<keyword evidence="3" id="KW-1185">Reference proteome</keyword>
<evidence type="ECO:0000256" key="1">
    <source>
        <dbReference type="SAM" id="Phobius"/>
    </source>
</evidence>